<gene>
    <name evidence="4" type="ORF">FRX31_025413</name>
</gene>
<reference evidence="4 5" key="1">
    <citation type="submission" date="2020-06" db="EMBL/GenBank/DDBJ databases">
        <title>Transcriptomic and genomic resources for Thalictrum thalictroides and T. hernandezii: Facilitating candidate gene discovery in an emerging model plant lineage.</title>
        <authorList>
            <person name="Arias T."/>
            <person name="Riano-Pachon D.M."/>
            <person name="Di Stilio V.S."/>
        </authorList>
    </citation>
    <scope>NUCLEOTIDE SEQUENCE [LARGE SCALE GENOMIC DNA]</scope>
    <source>
        <strain evidence="5">cv. WT478/WT964</strain>
        <tissue evidence="4">Leaves</tissue>
    </source>
</reference>
<dbReference type="PANTHER" id="PTHR11926">
    <property type="entry name" value="GLUCOSYL/GLUCURONOSYL TRANSFERASES"/>
    <property type="match status" value="1"/>
</dbReference>
<evidence type="ECO:0000313" key="5">
    <source>
        <dbReference type="Proteomes" id="UP000554482"/>
    </source>
</evidence>
<accession>A0A7J6VLK1</accession>
<organism evidence="4 5">
    <name type="scientific">Thalictrum thalictroides</name>
    <name type="common">Rue-anemone</name>
    <name type="synonym">Anemone thalictroides</name>
    <dbReference type="NCBI Taxonomy" id="46969"/>
    <lineage>
        <taxon>Eukaryota</taxon>
        <taxon>Viridiplantae</taxon>
        <taxon>Streptophyta</taxon>
        <taxon>Embryophyta</taxon>
        <taxon>Tracheophyta</taxon>
        <taxon>Spermatophyta</taxon>
        <taxon>Magnoliopsida</taxon>
        <taxon>Ranunculales</taxon>
        <taxon>Ranunculaceae</taxon>
        <taxon>Thalictroideae</taxon>
        <taxon>Thalictrum</taxon>
    </lineage>
</organism>
<evidence type="ECO:0000256" key="2">
    <source>
        <dbReference type="ARBA" id="ARBA00022679"/>
    </source>
</evidence>
<evidence type="ECO:0000256" key="3">
    <source>
        <dbReference type="RuleBase" id="RU003718"/>
    </source>
</evidence>
<dbReference type="Gene3D" id="3.40.50.2000">
    <property type="entry name" value="Glycogen Phosphorylase B"/>
    <property type="match status" value="2"/>
</dbReference>
<dbReference type="GO" id="GO:0080044">
    <property type="term" value="F:quercetin 7-O-glucosyltransferase activity"/>
    <property type="evidence" value="ECO:0007669"/>
    <property type="project" value="TreeGrafter"/>
</dbReference>
<dbReference type="Pfam" id="PF00201">
    <property type="entry name" value="UDPGT"/>
    <property type="match status" value="1"/>
</dbReference>
<proteinExistence type="inferred from homology"/>
<dbReference type="FunFam" id="3.40.50.2000:FF:000040">
    <property type="entry name" value="UDP-glycosyltransferase 76C1"/>
    <property type="match status" value="1"/>
</dbReference>
<dbReference type="InterPro" id="IPR035595">
    <property type="entry name" value="UDP_glycos_trans_CS"/>
</dbReference>
<comment type="caution">
    <text evidence="4">The sequence shown here is derived from an EMBL/GenBank/DDBJ whole genome shotgun (WGS) entry which is preliminary data.</text>
</comment>
<dbReference type="Proteomes" id="UP000554482">
    <property type="component" value="Unassembled WGS sequence"/>
</dbReference>
<sequence>MDKLITCVPGMETFLRRRDLPSFYRFKELNDPSIQPGATILNTFEDLEGPILLKMRSHFPKIYTIGPLHAHLNSRCTNSFEPSDSSNSVWKVDQSCMTWLDSQPLKSVVYISFGSIVLMTHKEMMEIWHGIVNSRKRFLWVIRPNSVEDNDEKKQIPTELTEGTKDRGYMVEWCPQEQVLVHPAVGGFVTHSGWNSTLESIIAGIPMVCWPHIADQQINSRYVSEVWKIGLDMKDTCDRSIVERVVNDLMENKKDELAKSIDEISQMAKKSVSEGGTSWCNMDELIEDIKSMKLKI</sequence>
<dbReference type="CDD" id="cd03784">
    <property type="entry name" value="GT1_Gtf-like"/>
    <property type="match status" value="1"/>
</dbReference>
<keyword evidence="3" id="KW-0328">Glycosyltransferase</keyword>
<dbReference type="SUPFAM" id="SSF53756">
    <property type="entry name" value="UDP-Glycosyltransferase/glycogen phosphorylase"/>
    <property type="match status" value="1"/>
</dbReference>
<dbReference type="PANTHER" id="PTHR11926:SF1392">
    <property type="entry name" value="GLYCOSYLTRANSFERASE"/>
    <property type="match status" value="1"/>
</dbReference>
<protein>
    <submittedName>
        <fullName evidence="4">7-deoxyloganetic acid glucosyltransferase</fullName>
    </submittedName>
</protein>
<dbReference type="PROSITE" id="PS00375">
    <property type="entry name" value="UDPGT"/>
    <property type="match status" value="1"/>
</dbReference>
<dbReference type="AlphaFoldDB" id="A0A7J6VLK1"/>
<evidence type="ECO:0000256" key="1">
    <source>
        <dbReference type="ARBA" id="ARBA00009995"/>
    </source>
</evidence>
<evidence type="ECO:0000313" key="4">
    <source>
        <dbReference type="EMBL" id="KAF5185000.1"/>
    </source>
</evidence>
<dbReference type="GO" id="GO:0080043">
    <property type="term" value="F:quercetin 3-O-glucosyltransferase activity"/>
    <property type="evidence" value="ECO:0007669"/>
    <property type="project" value="TreeGrafter"/>
</dbReference>
<dbReference type="InterPro" id="IPR002213">
    <property type="entry name" value="UDP_glucos_trans"/>
</dbReference>
<name>A0A7J6VLK1_THATH</name>
<dbReference type="OrthoDB" id="5835829at2759"/>
<dbReference type="EMBL" id="JABWDY010031314">
    <property type="protein sequence ID" value="KAF5185000.1"/>
    <property type="molecule type" value="Genomic_DNA"/>
</dbReference>
<comment type="similarity">
    <text evidence="1 3">Belongs to the UDP-glycosyltransferase family.</text>
</comment>
<keyword evidence="2 3" id="KW-0808">Transferase</keyword>
<keyword evidence="5" id="KW-1185">Reference proteome</keyword>